<dbReference type="RefSeq" id="WP_116519048.1">
    <property type="nucleotide sequence ID" value="NZ_JACCEX010000004.1"/>
</dbReference>
<keyword evidence="14" id="KW-1185">Reference proteome</keyword>
<evidence type="ECO:0000256" key="1">
    <source>
        <dbReference type="ARBA" id="ARBA00002962"/>
    </source>
</evidence>
<proteinExistence type="predicted"/>
<evidence type="ECO:0000256" key="8">
    <source>
        <dbReference type="ARBA" id="ARBA00023136"/>
    </source>
</evidence>
<evidence type="ECO:0000256" key="5">
    <source>
        <dbReference type="ARBA" id="ARBA00022519"/>
    </source>
</evidence>
<keyword evidence="9" id="KW-0627">Porphyrin biosynthesis</keyword>
<comment type="function">
    <text evidence="1">Involved in a late step of protoheme IX synthesis.</text>
</comment>
<evidence type="ECO:0000259" key="12">
    <source>
        <dbReference type="Pfam" id="PF07219"/>
    </source>
</evidence>
<dbReference type="STRING" id="1231391.GCA_000308195_00873"/>
<feature type="domain" description="HemY N-terminal" evidence="12">
    <location>
        <begin position="26"/>
        <end position="135"/>
    </location>
</feature>
<evidence type="ECO:0000256" key="2">
    <source>
        <dbReference type="ARBA" id="ARBA00004429"/>
    </source>
</evidence>
<name>A0A2U1CK54_9BURK</name>
<evidence type="ECO:0000256" key="7">
    <source>
        <dbReference type="ARBA" id="ARBA00022989"/>
    </source>
</evidence>
<dbReference type="Gene3D" id="1.25.40.10">
    <property type="entry name" value="Tetratricopeptide repeat domain"/>
    <property type="match status" value="2"/>
</dbReference>
<keyword evidence="4" id="KW-1003">Cell membrane</keyword>
<evidence type="ECO:0000256" key="6">
    <source>
        <dbReference type="ARBA" id="ARBA00022692"/>
    </source>
</evidence>
<dbReference type="Proteomes" id="UP000246145">
    <property type="component" value="Unassembled WGS sequence"/>
</dbReference>
<dbReference type="NCBIfam" id="TIGR00540">
    <property type="entry name" value="TPR_hemY_coli"/>
    <property type="match status" value="1"/>
</dbReference>
<comment type="subcellular location">
    <subcellularLocation>
        <location evidence="2">Cell inner membrane</location>
        <topology evidence="2">Multi-pass membrane protein</topology>
    </subcellularLocation>
</comment>
<dbReference type="GO" id="GO:0042168">
    <property type="term" value="P:heme metabolic process"/>
    <property type="evidence" value="ECO:0007669"/>
    <property type="project" value="InterPro"/>
</dbReference>
<dbReference type="InterPro" id="IPR011990">
    <property type="entry name" value="TPR-like_helical_dom_sf"/>
</dbReference>
<organism evidence="13 14">
    <name type="scientific">Pusillimonas noertemannii</name>
    <dbReference type="NCBI Taxonomy" id="305977"/>
    <lineage>
        <taxon>Bacteria</taxon>
        <taxon>Pseudomonadati</taxon>
        <taxon>Pseudomonadota</taxon>
        <taxon>Betaproteobacteria</taxon>
        <taxon>Burkholderiales</taxon>
        <taxon>Alcaligenaceae</taxon>
        <taxon>Pusillimonas</taxon>
    </lineage>
</organism>
<keyword evidence="7 11" id="KW-1133">Transmembrane helix</keyword>
<dbReference type="SUPFAM" id="SSF48452">
    <property type="entry name" value="TPR-like"/>
    <property type="match status" value="2"/>
</dbReference>
<sequence length="512" mass="56078">MRTWLWMCVLLVLAVALALVLREHSGNVLIIAQPWRIELSLTFAVLLLLAAFVVLYVALRLIAWLVSGPERFRSWRGLRGRKKEHELLESGWISVLEGRYADAEQRLSKLLGRSKSANTRVLAGLALATASHHLGEYVRRDDALRLAGQAAGNDTRLKEAHAAASAEMLLEQNRPQEALALLQPLYDSNPRHSHAAQLLLKAYRQLGEHQRVFDLARTLLRRGVIDKSKALPLIESAAAVRLGGVADPDEFKAVWGELKSDERTLPEVALAAAAFHERQGDVEAAGKVLEAALNVRLESRLLNAYSQCPPEHVARRLAKAEVWLRNDPQNSDLLAALGNLCLTGQLWGPGERYLLRSMKIRSDVRIHALLGNLYDRLGREADAMKHWRLASGVAGVLPVLQTSNVLPAADTRADPTLIDVESMPMSAPIDAEPFSPVAASAADYFDDSLPSASPGEPRTPPQPASVPVSGDSDMDEYFDSAPIPGVDLSQTSDRPRSHAPVSSQPPESKPRD</sequence>
<keyword evidence="8 11" id="KW-0472">Membrane</keyword>
<evidence type="ECO:0000256" key="9">
    <source>
        <dbReference type="ARBA" id="ARBA00023244"/>
    </source>
</evidence>
<comment type="caution">
    <text evidence="13">The sequence shown here is derived from an EMBL/GenBank/DDBJ whole genome shotgun (WGS) entry which is preliminary data.</text>
</comment>
<dbReference type="InterPro" id="IPR005254">
    <property type="entry name" value="Heme_biosyn_assoc_TPR_pro"/>
</dbReference>
<dbReference type="AlphaFoldDB" id="A0A2U1CK54"/>
<dbReference type="GO" id="GO:0005886">
    <property type="term" value="C:plasma membrane"/>
    <property type="evidence" value="ECO:0007669"/>
    <property type="project" value="UniProtKB-SubCell"/>
</dbReference>
<evidence type="ECO:0000256" key="4">
    <source>
        <dbReference type="ARBA" id="ARBA00022475"/>
    </source>
</evidence>
<feature type="transmembrane region" description="Helical" evidence="11">
    <location>
        <begin position="41"/>
        <end position="66"/>
    </location>
</feature>
<gene>
    <name evidence="13" type="ORF">C7440_2950</name>
</gene>
<dbReference type="GO" id="GO:0006779">
    <property type="term" value="P:porphyrin-containing compound biosynthetic process"/>
    <property type="evidence" value="ECO:0007669"/>
    <property type="project" value="UniProtKB-KW"/>
</dbReference>
<evidence type="ECO:0000256" key="11">
    <source>
        <dbReference type="SAM" id="Phobius"/>
    </source>
</evidence>
<feature type="region of interest" description="Disordered" evidence="10">
    <location>
        <begin position="445"/>
        <end position="512"/>
    </location>
</feature>
<evidence type="ECO:0000313" key="13">
    <source>
        <dbReference type="EMBL" id="PVY61399.1"/>
    </source>
</evidence>
<dbReference type="OrthoDB" id="7053339at2"/>
<dbReference type="UniPathway" id="UPA00252"/>
<dbReference type="InterPro" id="IPR010817">
    <property type="entry name" value="HemY_N"/>
</dbReference>
<protein>
    <submittedName>
        <fullName evidence="13">HemY protein</fullName>
    </submittedName>
</protein>
<dbReference type="Pfam" id="PF07219">
    <property type="entry name" value="HemY_N"/>
    <property type="match status" value="1"/>
</dbReference>
<accession>A0A2U1CK54</accession>
<dbReference type="EMBL" id="QEKO01000004">
    <property type="protein sequence ID" value="PVY61399.1"/>
    <property type="molecule type" value="Genomic_DNA"/>
</dbReference>
<comment type="pathway">
    <text evidence="3">Porphyrin-containing compound metabolism; protoheme biosynthesis.</text>
</comment>
<keyword evidence="5" id="KW-0997">Cell inner membrane</keyword>
<evidence type="ECO:0000256" key="10">
    <source>
        <dbReference type="SAM" id="MobiDB-lite"/>
    </source>
</evidence>
<keyword evidence="6 11" id="KW-0812">Transmembrane</keyword>
<evidence type="ECO:0000256" key="3">
    <source>
        <dbReference type="ARBA" id="ARBA00004744"/>
    </source>
</evidence>
<reference evidence="13 14" key="1">
    <citation type="submission" date="2018-04" db="EMBL/GenBank/DDBJ databases">
        <title>Genomic Encyclopedia of Type Strains, Phase IV (KMG-IV): sequencing the most valuable type-strain genomes for metagenomic binning, comparative biology and taxonomic classification.</title>
        <authorList>
            <person name="Goeker M."/>
        </authorList>
    </citation>
    <scope>NUCLEOTIDE SEQUENCE [LARGE SCALE GENOMIC DNA]</scope>
    <source>
        <strain evidence="13 14">DSM 10065</strain>
    </source>
</reference>
<evidence type="ECO:0000313" key="14">
    <source>
        <dbReference type="Proteomes" id="UP000246145"/>
    </source>
</evidence>